<dbReference type="Gene3D" id="3.30.9.40">
    <property type="match status" value="1"/>
</dbReference>
<dbReference type="Gene3D" id="3.50.50.60">
    <property type="entry name" value="FAD/NAD(P)-binding domain"/>
    <property type="match status" value="2"/>
</dbReference>
<evidence type="ECO:0000313" key="5">
    <source>
        <dbReference type="Proteomes" id="UP000665047"/>
    </source>
</evidence>
<dbReference type="RefSeq" id="WP_099136961.1">
    <property type="nucleotide sequence ID" value="NZ_CAWNNJ010000090.1"/>
</dbReference>
<accession>A0A2D0IS95</accession>
<evidence type="ECO:0000313" key="3">
    <source>
        <dbReference type="EMBL" id="QTL38467.1"/>
    </source>
</evidence>
<protein>
    <submittedName>
        <fullName evidence="2">Alanine-phosphoribitol ligase</fullName>
    </submittedName>
    <submittedName>
        <fullName evidence="3">FAD-binding oxidoreductase</fullName>
    </submittedName>
</protein>
<dbReference type="AlphaFoldDB" id="A0A2D0IS95"/>
<keyword evidence="5" id="KW-1185">Reference proteome</keyword>
<name>A0A2D0IS95_XENBU</name>
<dbReference type="GO" id="GO:0016874">
    <property type="term" value="F:ligase activity"/>
    <property type="evidence" value="ECO:0007669"/>
    <property type="project" value="UniProtKB-KW"/>
</dbReference>
<sequence>MCRIAIVGGGQAGLPLALGLLDKGYQVTVVTNRTPDDVRTGRVMSSQCMFDSSLQFERNLGLDQWETQCPPVEGIGFTVPHSEIPHEKVIDWSARLNNYAQAVDQRIKMPFWMEQFASCGGNLEIRDVGIAELEQLTASHELVILAGGKGEIVRLLERDASRSPYDKPQRALALTYVHGMLPVPEYSRVSFNLIPGVGEYFVFPALTLSGPCDIMVFEGVSGGAMDGWREVRTAQEHLAYSKYILKTFLPWEAARCEQIELTDENGTLAGCFAPVVRKPVLTLPSGRQVLGLGDAVVTNDPLTGQGSNNATKACKVYYEAILARGDKPFTAEWMNDTFDRFWKYSQYVVEWTNSLLIPPKPHILSLLGAAQKLPALASTIASAFNHPPVLFPWWRDSDACEAYIHVLATRNAQTAHSQIVEKSGF</sequence>
<dbReference type="Proteomes" id="UP000665047">
    <property type="component" value="Chromosome"/>
</dbReference>
<organism evidence="2 4">
    <name type="scientific">Xenorhabdus budapestensis</name>
    <dbReference type="NCBI Taxonomy" id="290110"/>
    <lineage>
        <taxon>Bacteria</taxon>
        <taxon>Pseudomonadati</taxon>
        <taxon>Pseudomonadota</taxon>
        <taxon>Gammaproteobacteria</taxon>
        <taxon>Enterobacterales</taxon>
        <taxon>Morganellaceae</taxon>
        <taxon>Xenorhabdus</taxon>
    </lineage>
</organism>
<reference evidence="3 5" key="2">
    <citation type="submission" date="2021-03" db="EMBL/GenBank/DDBJ databases">
        <title>Complete Genome Sequence Data of Xenorhabdus budapestensis strain C72, a Candidate Biological Control Agent, from China.</title>
        <authorList>
            <person name="LI B."/>
            <person name="WANG S."/>
            <person name="QIU D."/>
        </authorList>
    </citation>
    <scope>NUCLEOTIDE SEQUENCE [LARGE SCALE GENOMIC DNA]</scope>
    <source>
        <strain evidence="3 5">C-7-2</strain>
    </source>
</reference>
<dbReference type="InterPro" id="IPR041654">
    <property type="entry name" value="StyA_sbd"/>
</dbReference>
<dbReference type="SUPFAM" id="SSF51905">
    <property type="entry name" value="FAD/NAD(P)-binding domain"/>
    <property type="match status" value="1"/>
</dbReference>
<dbReference type="InterPro" id="IPR036188">
    <property type="entry name" value="FAD/NAD-bd_sf"/>
</dbReference>
<feature type="domain" description="Styrene monooxygenase StyA putative substrate binding" evidence="1">
    <location>
        <begin position="148"/>
        <end position="255"/>
    </location>
</feature>
<proteinExistence type="predicted"/>
<dbReference type="Pfam" id="PF17885">
    <property type="entry name" value="Smoa_sbd"/>
    <property type="match status" value="1"/>
</dbReference>
<evidence type="ECO:0000313" key="4">
    <source>
        <dbReference type="Proteomes" id="UP000225833"/>
    </source>
</evidence>
<dbReference type="OrthoDB" id="8801399at2"/>
<evidence type="ECO:0000259" key="1">
    <source>
        <dbReference type="Pfam" id="PF17885"/>
    </source>
</evidence>
<dbReference type="EMBL" id="NIBS01000023">
    <property type="protein sequence ID" value="PHM24768.1"/>
    <property type="molecule type" value="Genomic_DNA"/>
</dbReference>
<gene>
    <name evidence="3" type="ORF">HGO23_11125</name>
    <name evidence="2" type="ORF">Xbud_03223</name>
</gene>
<evidence type="ECO:0000313" key="2">
    <source>
        <dbReference type="EMBL" id="PHM24768.1"/>
    </source>
</evidence>
<dbReference type="Proteomes" id="UP000225833">
    <property type="component" value="Unassembled WGS sequence"/>
</dbReference>
<dbReference type="EMBL" id="CP072455">
    <property type="protein sequence ID" value="QTL38467.1"/>
    <property type="molecule type" value="Genomic_DNA"/>
</dbReference>
<keyword evidence="2" id="KW-0436">Ligase</keyword>
<reference evidence="2 4" key="1">
    <citation type="journal article" date="2017" name="Nat. Microbiol.">
        <title>Natural product diversity associated with the nematode symbionts Photorhabdus and Xenorhabdus.</title>
        <authorList>
            <person name="Tobias N.J."/>
            <person name="Wolff H."/>
            <person name="Djahanschiri B."/>
            <person name="Grundmann F."/>
            <person name="Kronenwerth M."/>
            <person name="Shi Y.M."/>
            <person name="Simonyi S."/>
            <person name="Grun P."/>
            <person name="Shapiro-Ilan D."/>
            <person name="Pidot S.J."/>
            <person name="Stinear T.P."/>
            <person name="Ebersberger I."/>
            <person name="Bode H.B."/>
        </authorList>
    </citation>
    <scope>NUCLEOTIDE SEQUENCE [LARGE SCALE GENOMIC DNA]</scope>
    <source>
        <strain evidence="2 4">DSM 16342</strain>
    </source>
</reference>